<dbReference type="EMBL" id="AP022590">
    <property type="protein sequence ID" value="BBY36625.1"/>
    <property type="molecule type" value="Genomic_DNA"/>
</dbReference>
<protein>
    <submittedName>
        <fullName evidence="1">SAM-dependent methyltransferase</fullName>
    </submittedName>
</protein>
<reference evidence="2 3" key="1">
    <citation type="submission" date="2017-02" db="EMBL/GenBank/DDBJ databases">
        <title>The new phylogeny of genus Mycobacterium.</title>
        <authorList>
            <person name="Tortoli E."/>
            <person name="Trovato A."/>
            <person name="Cirillo D.M."/>
        </authorList>
    </citation>
    <scope>NUCLEOTIDE SEQUENCE [LARGE SCALE GENOMIC DNA]</scope>
    <source>
        <strain evidence="2 3">DSM 45255</strain>
    </source>
</reference>
<keyword evidence="1" id="KW-0808">Transferase</keyword>
<dbReference type="RefSeq" id="WP_083097503.1">
    <property type="nucleotide sequence ID" value="NZ_AP022590.1"/>
</dbReference>
<dbReference type="InterPro" id="IPR029063">
    <property type="entry name" value="SAM-dependent_MTases_sf"/>
</dbReference>
<accession>A0A1X0FJM2</accession>
<evidence type="ECO:0000313" key="1">
    <source>
        <dbReference type="EMBL" id="BBY36625.1"/>
    </source>
</evidence>
<proteinExistence type="predicted"/>
<dbReference type="SUPFAM" id="SSF53335">
    <property type="entry name" value="S-adenosyl-L-methionine-dependent methyltransferases"/>
    <property type="match status" value="1"/>
</dbReference>
<evidence type="ECO:0000313" key="4">
    <source>
        <dbReference type="Proteomes" id="UP000465812"/>
    </source>
</evidence>
<keyword evidence="4" id="KW-1185">Reference proteome</keyword>
<dbReference type="CDD" id="cd02440">
    <property type="entry name" value="AdoMet_MTases"/>
    <property type="match status" value="1"/>
</dbReference>
<dbReference type="GO" id="GO:0032259">
    <property type="term" value="P:methylation"/>
    <property type="evidence" value="ECO:0007669"/>
    <property type="project" value="UniProtKB-KW"/>
</dbReference>
<dbReference type="Pfam" id="PF13489">
    <property type="entry name" value="Methyltransf_23"/>
    <property type="match status" value="1"/>
</dbReference>
<dbReference type="Proteomes" id="UP000465812">
    <property type="component" value="Chromosome"/>
</dbReference>
<dbReference type="Gene3D" id="3.40.50.150">
    <property type="entry name" value="Vaccinia Virus protein VP39"/>
    <property type="match status" value="1"/>
</dbReference>
<evidence type="ECO:0000313" key="3">
    <source>
        <dbReference type="Proteomes" id="UP000192760"/>
    </source>
</evidence>
<dbReference type="EMBL" id="MVHW01000027">
    <property type="protein sequence ID" value="ORB01921.1"/>
    <property type="molecule type" value="Genomic_DNA"/>
</dbReference>
<reference evidence="1 4" key="2">
    <citation type="journal article" date="2019" name="Emerg. Microbes Infect.">
        <title>Comprehensive subspecies identification of 175 nontuberculous mycobacteria species based on 7547 genomic profiles.</title>
        <authorList>
            <person name="Matsumoto Y."/>
            <person name="Kinjo T."/>
            <person name="Motooka D."/>
            <person name="Nabeya D."/>
            <person name="Jung N."/>
            <person name="Uechi K."/>
            <person name="Horii T."/>
            <person name="Iida T."/>
            <person name="Fujita J."/>
            <person name="Nakamura S."/>
        </authorList>
    </citation>
    <scope>NUCLEOTIDE SEQUENCE [LARGE SCALE GENOMIC DNA]</scope>
    <source>
        <strain evidence="1 4">JCM 18113</strain>
    </source>
</reference>
<dbReference type="STRING" id="560555.BST30_20375"/>
<dbReference type="AlphaFoldDB" id="A0A1X0FJM2"/>
<dbReference type="Proteomes" id="UP000192760">
    <property type="component" value="Unassembled WGS sequence"/>
</dbReference>
<keyword evidence="1" id="KW-0489">Methyltransferase</keyword>
<gene>
    <name evidence="2" type="ORF">BST30_20375</name>
    <name evidence="1" type="ORF">MMAN_07590</name>
</gene>
<name>A0A1X0FJM2_MYCNT</name>
<evidence type="ECO:0000313" key="2">
    <source>
        <dbReference type="EMBL" id="ORB01921.1"/>
    </source>
</evidence>
<sequence>MKTLYDANDPTSPALAEPKGNSLIGIDEDGIQPMTREYTQAAQALIEDQARFARGSIERASAEFGPVWDAAFEQLLAHVYPDPAAMGDAVKGYAAFAVDSMRRQRRFEKEREYPAKTFAEAAQEVYLNDEYMQTQYLPGLLLSHYLWSHHYLQLQYFHRFFLPSMAKQAHPRFAEVGIGTGVYSRIALQTVPAAEGFGYDLSPVSVRFTRAHLEAFGLLGRYNTNLRDVIEHPPEDQLGHVICVEVLEHLEDPVALMRALKNMTNSDGKLFITAALNAANADHIYLYRNAEEVLVQAADAGLHVEHYYFANAYPAPNRGVPVPGAMAMVCTPER</sequence>
<dbReference type="GO" id="GO:0008168">
    <property type="term" value="F:methyltransferase activity"/>
    <property type="evidence" value="ECO:0007669"/>
    <property type="project" value="UniProtKB-KW"/>
</dbReference>
<reference evidence="1" key="3">
    <citation type="submission" date="2020-02" db="EMBL/GenBank/DDBJ databases">
        <authorList>
            <person name="Matsumoto Y."/>
            <person name="Kinjo T."/>
            <person name="Motooka D."/>
            <person name="Nabeya D."/>
            <person name="Jung N."/>
            <person name="Uechi K."/>
            <person name="Horii T."/>
            <person name="Iida T."/>
            <person name="Fujita J."/>
            <person name="Nakamura S."/>
        </authorList>
    </citation>
    <scope>NUCLEOTIDE SEQUENCE</scope>
    <source>
        <strain evidence="1">JCM 18113</strain>
    </source>
</reference>
<organism evidence="2 3">
    <name type="scientific">Mycobacterium mantenii</name>
    <dbReference type="NCBI Taxonomy" id="560555"/>
    <lineage>
        <taxon>Bacteria</taxon>
        <taxon>Bacillati</taxon>
        <taxon>Actinomycetota</taxon>
        <taxon>Actinomycetes</taxon>
        <taxon>Mycobacteriales</taxon>
        <taxon>Mycobacteriaceae</taxon>
        <taxon>Mycobacterium</taxon>
        <taxon>Mycobacterium avium complex (MAC)</taxon>
    </lineage>
</organism>